<evidence type="ECO:0000313" key="2">
    <source>
        <dbReference type="EMBL" id="TQS24264.1"/>
    </source>
</evidence>
<dbReference type="Proteomes" id="UP000316541">
    <property type="component" value="Unassembled WGS sequence"/>
</dbReference>
<name>A0A544Z5D4_9ACTN</name>
<evidence type="ECO:0000256" key="1">
    <source>
        <dbReference type="SAM" id="MobiDB-lite"/>
    </source>
</evidence>
<gene>
    <name evidence="2" type="ORF">FLX08_00775</name>
</gene>
<comment type="caution">
    <text evidence="2">The sequence shown here is derived from an EMBL/GenBank/DDBJ whole genome shotgun (WGS) entry which is preliminary data.</text>
</comment>
<organism evidence="2 3">
    <name type="scientific">Microbispora hainanensis</name>
    <dbReference type="NCBI Taxonomy" id="568844"/>
    <lineage>
        <taxon>Bacteria</taxon>
        <taxon>Bacillati</taxon>
        <taxon>Actinomycetota</taxon>
        <taxon>Actinomycetes</taxon>
        <taxon>Streptosporangiales</taxon>
        <taxon>Streptosporangiaceae</taxon>
        <taxon>Microbispora</taxon>
    </lineage>
</organism>
<accession>A0A544Z5D4</accession>
<feature type="region of interest" description="Disordered" evidence="1">
    <location>
        <begin position="40"/>
        <end position="60"/>
    </location>
</feature>
<sequence length="131" mass="14579">MSNLVGGTPRAPCPDIVVKLLARRNPQLAMLLPELGRTRLVDSRQKGPHPRARAEGVRRGRSSALGRSWWRWRRRGIDPGLGEPAKSPICPHEWAVRGVRHASYRMGCPPAADRSAGPWAVPARGRWRRSA</sequence>
<dbReference type="EMBL" id="VIRM01000001">
    <property type="protein sequence ID" value="TQS24264.1"/>
    <property type="molecule type" value="Genomic_DNA"/>
</dbReference>
<evidence type="ECO:0000313" key="3">
    <source>
        <dbReference type="Proteomes" id="UP000316541"/>
    </source>
</evidence>
<feature type="region of interest" description="Disordered" evidence="1">
    <location>
        <begin position="110"/>
        <end position="131"/>
    </location>
</feature>
<protein>
    <submittedName>
        <fullName evidence="2">Uncharacterized protein</fullName>
    </submittedName>
</protein>
<proteinExistence type="predicted"/>
<dbReference type="AlphaFoldDB" id="A0A544Z5D4"/>
<reference evidence="2 3" key="1">
    <citation type="submission" date="2019-07" db="EMBL/GenBank/DDBJ databases">
        <title>Microbispora hainanensis DSM 45428.</title>
        <authorList>
            <person name="Thawai C."/>
        </authorList>
    </citation>
    <scope>NUCLEOTIDE SEQUENCE [LARGE SCALE GENOMIC DNA]</scope>
    <source>
        <strain evidence="2 3">DSM 45428</strain>
    </source>
</reference>